<dbReference type="EMBL" id="CP002756">
    <property type="protein sequence ID" value="AEL19406.1"/>
    <property type="molecule type" value="Genomic_DNA"/>
</dbReference>
<evidence type="ECO:0000313" key="2">
    <source>
        <dbReference type="Proteomes" id="UP000001634"/>
    </source>
</evidence>
<accession>G0ANY0</accession>
<dbReference type="KEGG" id="bbs:BbiDN127_D0002"/>
<dbReference type="AlphaFoldDB" id="G0ANY0"/>
<sequence>MKNIFVYLELNAVEICVLKDIKSVICKFYEPIVDLENDVETISLLSPHQSRDILNEFFFSLGPKKSKELINLFRKIKVKFGANVFENEVFIFYLCIDDVNFFKLLYVLDRNNFDDCDRDNFDDCDRDNFDDFSISIYEKFRLVKKNLKLRLGNYHVYESL</sequence>
<organism evidence="1 2">
    <name type="scientific">Borrelia bissettiae (strain DSM 17990 / CIP 109136 / DN127)</name>
    <name type="common">Borreliella bissettiae</name>
    <dbReference type="NCBI Taxonomy" id="521010"/>
    <lineage>
        <taxon>Bacteria</taxon>
        <taxon>Pseudomonadati</taxon>
        <taxon>Spirochaetota</taxon>
        <taxon>Spirochaetia</taxon>
        <taxon>Spirochaetales</taxon>
        <taxon>Borreliaceae</taxon>
        <taxon>Borreliella</taxon>
    </lineage>
</organism>
<reference evidence="1 2" key="2">
    <citation type="journal article" date="2012" name="J. Bacteriol.">
        <title>Whole-Genome Sequences of Borrelia bissettii, Borrelia valaisiana, and Borrelia spielmanii.</title>
        <authorList>
            <person name="Schutzer S.E."/>
            <person name="Fraser-Liggett C.M."/>
            <person name="Qiu W.G."/>
            <person name="Kraiczy P."/>
            <person name="Mongodin E.F."/>
            <person name="Dunn J.J."/>
            <person name="Luft B.J."/>
            <person name="Casjens S.R."/>
        </authorList>
    </citation>
    <scope>NUCLEOTIDE SEQUENCE [LARGE SCALE GENOMIC DNA]</scope>
    <source>
        <strain evidence="1 2">DN127</strain>
    </source>
</reference>
<proteinExistence type="predicted"/>
<dbReference type="NCBIfam" id="NF033726">
    <property type="entry name" value="borfam52"/>
    <property type="match status" value="1"/>
</dbReference>
<protein>
    <submittedName>
        <fullName evidence="1">Uncharacterized protein</fullName>
    </submittedName>
</protein>
<name>G0ANY0_BORBD</name>
<keyword evidence="2" id="KW-1185">Reference proteome</keyword>
<reference key="1">
    <citation type="submission" date="2011-06" db="EMBL/GenBank/DDBJ databases">
        <authorList>
            <person name="Mongodin E.F."/>
            <person name="Casjens S.R."/>
            <person name="Fraser-Liggett C.M."/>
            <person name="Qiu W.-G."/>
            <person name="Dunn J.J."/>
            <person name="Luft B.J."/>
            <person name="Schutzer S.E."/>
        </authorList>
    </citation>
    <scope>NUCLEOTIDE SEQUENCE</scope>
    <source>
        <strain>DN127</strain>
    </source>
</reference>
<dbReference type="Proteomes" id="UP000001634">
    <property type="component" value="Plasmid lp17"/>
</dbReference>
<geneLocation type="plasmid" evidence="1 2">
    <name>lp17</name>
</geneLocation>
<evidence type="ECO:0000313" key="1">
    <source>
        <dbReference type="EMBL" id="AEL19406.1"/>
    </source>
</evidence>
<dbReference type="HOGENOM" id="CLU_139608_0_0_12"/>
<gene>
    <name evidence="1" type="ordered locus">BbiDN127_D0002</name>
</gene>
<dbReference type="RefSeq" id="WP_014023066.1">
    <property type="nucleotide sequence ID" value="NC_015915.1"/>
</dbReference>
<keyword evidence="1" id="KW-0614">Plasmid</keyword>